<dbReference type="AlphaFoldDB" id="A0ABD5V0U5"/>
<dbReference type="EMBL" id="JBHSXL010000009">
    <property type="protein sequence ID" value="MFC6893172.1"/>
    <property type="molecule type" value="Genomic_DNA"/>
</dbReference>
<dbReference type="InterPro" id="IPR055517">
    <property type="entry name" value="DUF7091"/>
</dbReference>
<evidence type="ECO:0008006" key="4">
    <source>
        <dbReference type="Google" id="ProtNLM"/>
    </source>
</evidence>
<evidence type="ECO:0000256" key="1">
    <source>
        <dbReference type="SAM" id="MobiDB-lite"/>
    </source>
</evidence>
<organism evidence="2 3">
    <name type="scientific">Halopenitus salinus</name>
    <dbReference type="NCBI Taxonomy" id="1198295"/>
    <lineage>
        <taxon>Archaea</taxon>
        <taxon>Methanobacteriati</taxon>
        <taxon>Methanobacteriota</taxon>
        <taxon>Stenosarchaea group</taxon>
        <taxon>Halobacteria</taxon>
        <taxon>Halobacteriales</taxon>
        <taxon>Haloferacaceae</taxon>
        <taxon>Halopenitus</taxon>
    </lineage>
</organism>
<comment type="caution">
    <text evidence="2">The sequence shown here is derived from an EMBL/GenBank/DDBJ whole genome shotgun (WGS) entry which is preliminary data.</text>
</comment>
<accession>A0ABD5V0U5</accession>
<reference evidence="2 3" key="1">
    <citation type="journal article" date="2019" name="Int. J. Syst. Evol. Microbiol.">
        <title>The Global Catalogue of Microorganisms (GCM) 10K type strain sequencing project: providing services to taxonomists for standard genome sequencing and annotation.</title>
        <authorList>
            <consortium name="The Broad Institute Genomics Platform"/>
            <consortium name="The Broad Institute Genome Sequencing Center for Infectious Disease"/>
            <person name="Wu L."/>
            <person name="Ma J."/>
        </authorList>
    </citation>
    <scope>NUCLEOTIDE SEQUENCE [LARGE SCALE GENOMIC DNA]</scope>
    <source>
        <strain evidence="2 3">SKJ47</strain>
    </source>
</reference>
<gene>
    <name evidence="2" type="ORF">ACFQE9_11235</name>
</gene>
<keyword evidence="3" id="KW-1185">Reference proteome</keyword>
<sequence>MDDDLEETIRRGIRLAGRRFEETKRAYREGRSGGSETVEDDVSGFGLPTDEDGNARIVCRRHGERRSVPVDESGRPACFEADHPDCEGCLEDVRDGYVETW</sequence>
<dbReference type="Proteomes" id="UP001596296">
    <property type="component" value="Unassembled WGS sequence"/>
</dbReference>
<dbReference type="Pfam" id="PF23367">
    <property type="entry name" value="DUF7091"/>
    <property type="match status" value="1"/>
</dbReference>
<feature type="region of interest" description="Disordered" evidence="1">
    <location>
        <begin position="25"/>
        <end position="49"/>
    </location>
</feature>
<name>A0ABD5V0U5_9EURY</name>
<evidence type="ECO:0000313" key="2">
    <source>
        <dbReference type="EMBL" id="MFC6893172.1"/>
    </source>
</evidence>
<protein>
    <recommendedName>
        <fullName evidence="4">Ferredoxin</fullName>
    </recommendedName>
</protein>
<evidence type="ECO:0000313" key="3">
    <source>
        <dbReference type="Proteomes" id="UP001596296"/>
    </source>
</evidence>
<dbReference type="RefSeq" id="WP_379744453.1">
    <property type="nucleotide sequence ID" value="NZ_JBHSVN010000001.1"/>
</dbReference>
<proteinExistence type="predicted"/>